<feature type="transmembrane region" description="Helical" evidence="1">
    <location>
        <begin position="402"/>
        <end position="420"/>
    </location>
</feature>
<reference evidence="2 3" key="1">
    <citation type="submission" date="2016-10" db="EMBL/GenBank/DDBJ databases">
        <authorList>
            <person name="de Groot N.N."/>
        </authorList>
    </citation>
    <scope>NUCLEOTIDE SEQUENCE [LARGE SCALE GENOMIC DNA]</scope>
    <source>
        <strain evidence="2 3">CGMCC 1.5058</strain>
    </source>
</reference>
<accession>A0A1G8HKF0</accession>
<feature type="transmembrane region" description="Helical" evidence="1">
    <location>
        <begin position="147"/>
        <end position="165"/>
    </location>
</feature>
<feature type="transmembrane region" description="Helical" evidence="1">
    <location>
        <begin position="427"/>
        <end position="452"/>
    </location>
</feature>
<dbReference type="Proteomes" id="UP000183255">
    <property type="component" value="Unassembled WGS sequence"/>
</dbReference>
<feature type="transmembrane region" description="Helical" evidence="1">
    <location>
        <begin position="12"/>
        <end position="31"/>
    </location>
</feature>
<organism evidence="2 3">
    <name type="scientific">Proteiniclasticum ruminis</name>
    <dbReference type="NCBI Taxonomy" id="398199"/>
    <lineage>
        <taxon>Bacteria</taxon>
        <taxon>Bacillati</taxon>
        <taxon>Bacillota</taxon>
        <taxon>Clostridia</taxon>
        <taxon>Eubacteriales</taxon>
        <taxon>Clostridiaceae</taxon>
        <taxon>Proteiniclasticum</taxon>
    </lineage>
</organism>
<feature type="transmembrane region" description="Helical" evidence="1">
    <location>
        <begin position="293"/>
        <end position="316"/>
    </location>
</feature>
<keyword evidence="1" id="KW-1133">Transmembrane helix</keyword>
<evidence type="ECO:0000313" key="2">
    <source>
        <dbReference type="EMBL" id="SDI07167.1"/>
    </source>
</evidence>
<proteinExistence type="predicted"/>
<evidence type="ECO:0008006" key="4">
    <source>
        <dbReference type="Google" id="ProtNLM"/>
    </source>
</evidence>
<protein>
    <recommendedName>
        <fullName evidence="4">DUF1538 domain-containing protein</fullName>
    </recommendedName>
</protein>
<feature type="transmembrane region" description="Helical" evidence="1">
    <location>
        <begin position="82"/>
        <end position="106"/>
    </location>
</feature>
<feature type="transmembrane region" description="Helical" evidence="1">
    <location>
        <begin position="464"/>
        <end position="486"/>
    </location>
</feature>
<dbReference type="AlphaFoldDB" id="A0A1G8HKF0"/>
<feature type="transmembrane region" description="Helical" evidence="1">
    <location>
        <begin position="252"/>
        <end position="281"/>
    </location>
</feature>
<feature type="transmembrane region" description="Helical" evidence="1">
    <location>
        <begin position="374"/>
        <end position="396"/>
    </location>
</feature>
<evidence type="ECO:0000256" key="1">
    <source>
        <dbReference type="SAM" id="Phobius"/>
    </source>
</evidence>
<feature type="transmembrane region" description="Helical" evidence="1">
    <location>
        <begin position="212"/>
        <end position="232"/>
    </location>
</feature>
<name>A0A1G8HKF0_9CLOT</name>
<dbReference type="Pfam" id="PF07556">
    <property type="entry name" value="DUF1538"/>
    <property type="match status" value="2"/>
</dbReference>
<feature type="transmembrane region" description="Helical" evidence="1">
    <location>
        <begin position="336"/>
        <end position="353"/>
    </location>
</feature>
<keyword evidence="1" id="KW-0812">Transmembrane</keyword>
<evidence type="ECO:0000313" key="3">
    <source>
        <dbReference type="Proteomes" id="UP000183255"/>
    </source>
</evidence>
<feature type="transmembrane region" description="Helical" evidence="1">
    <location>
        <begin position="43"/>
        <end position="61"/>
    </location>
</feature>
<sequence>MTVLYVIKSKFMEVLTSVLPITVMVLLLHFTLTPMEGPMIGRFLFGAALIMVGLTLFLIGVDIGVTPLGDYTGTALAKSNKLWIVLIAGAVLGFFISIAEPGLLVLANQVGFVTSGQISSMSILMIVSIGLALMLALGFLRIFYNYPLYKMLMILYVLIFGLSIFTSREFLAISFDASGATTGILAVPFILSLSLGISKMKKDSKASEKDSFGLVAIASTGAILGVMLLDLFTKNTSFNADIESVVTVSDSILKPFIALIPDMLFESIIAMSPLVVILLVLQKAVLKLQKREFRKMVTGFIYGFIGLVIFLIGVNGGFMDVGTFIGTALALLDNKIPIVVIGFIIGLVTILAEPAVHVLTHQIEEVTSGYVKRIAVLVPLSLGVGLAVALSVIRILIPEIQLMHYLVPGYIISLGLMFVVPKLFVGIAFDAGGVATGPMTATFILAFVQGAAHAYEGADMLVDGFGMIAMVAMAPIITLQLLGLVFQSKAKKKGAVKEHEIH</sequence>
<dbReference type="InterPro" id="IPR011435">
    <property type="entry name" value="UmpAB"/>
</dbReference>
<feature type="transmembrane region" description="Helical" evidence="1">
    <location>
        <begin position="171"/>
        <end position="191"/>
    </location>
</feature>
<keyword evidence="1" id="KW-0472">Membrane</keyword>
<dbReference type="EMBL" id="FNDZ01000001">
    <property type="protein sequence ID" value="SDI07167.1"/>
    <property type="molecule type" value="Genomic_DNA"/>
</dbReference>
<feature type="transmembrane region" description="Helical" evidence="1">
    <location>
        <begin position="118"/>
        <end position="140"/>
    </location>
</feature>
<gene>
    <name evidence="2" type="ORF">SAMN05421804_101615</name>
</gene>